<dbReference type="InterPro" id="IPR003439">
    <property type="entry name" value="ABC_transporter-like_ATP-bd"/>
</dbReference>
<dbReference type="InterPro" id="IPR027417">
    <property type="entry name" value="P-loop_NTPase"/>
</dbReference>
<evidence type="ECO:0000256" key="2">
    <source>
        <dbReference type="ARBA" id="ARBA00022448"/>
    </source>
</evidence>
<reference evidence="6 7" key="1">
    <citation type="journal article" date="2014" name="Genome Biol. Evol.">
        <title>Molecular evolution of the substrate utilization strategies and putative virulence factors in mosquito-associated Spiroplasma species.</title>
        <authorList>
            <person name="Chang T.H."/>
            <person name="Lo W.S."/>
            <person name="Ku C."/>
            <person name="Chen L.L."/>
            <person name="Kuo C.H."/>
        </authorList>
    </citation>
    <scope>NUCLEOTIDE SEQUENCE [LARGE SCALE GENOMIC DNA]</scope>
    <source>
        <strain evidence="6">Ar-1343</strain>
    </source>
</reference>
<dbReference type="PATRIC" id="fig|1276257.3.peg.207"/>
<dbReference type="PANTHER" id="PTHR42711:SF5">
    <property type="entry name" value="ABC TRANSPORTER ATP-BINDING PROTEIN NATA"/>
    <property type="match status" value="1"/>
</dbReference>
<dbReference type="InterPro" id="IPR050763">
    <property type="entry name" value="ABC_transporter_ATP-binding"/>
</dbReference>
<organism evidence="6 7">
    <name type="scientific">Spiroplasma sabaudiense Ar-1343</name>
    <dbReference type="NCBI Taxonomy" id="1276257"/>
    <lineage>
        <taxon>Bacteria</taxon>
        <taxon>Bacillati</taxon>
        <taxon>Mycoplasmatota</taxon>
        <taxon>Mollicutes</taxon>
        <taxon>Entomoplasmatales</taxon>
        <taxon>Spiroplasmataceae</taxon>
        <taxon>Spiroplasma</taxon>
    </lineage>
</organism>
<evidence type="ECO:0000313" key="6">
    <source>
        <dbReference type="EMBL" id="AHI53614.1"/>
    </source>
</evidence>
<dbReference type="SUPFAM" id="SSF52540">
    <property type="entry name" value="P-loop containing nucleoside triphosphate hydrolases"/>
    <property type="match status" value="1"/>
</dbReference>
<evidence type="ECO:0000259" key="5">
    <source>
        <dbReference type="PROSITE" id="PS50893"/>
    </source>
</evidence>
<dbReference type="Proteomes" id="UP000019265">
    <property type="component" value="Chromosome"/>
</dbReference>
<dbReference type="HOGENOM" id="CLU_000604_1_2_14"/>
<evidence type="ECO:0000313" key="7">
    <source>
        <dbReference type="Proteomes" id="UP000019265"/>
    </source>
</evidence>
<dbReference type="KEGG" id="ssab:SSABA_v1c02020"/>
<name>W6AIS9_9MOLU</name>
<dbReference type="eggNOG" id="COG1131">
    <property type="taxonomic scope" value="Bacteria"/>
</dbReference>
<dbReference type="RefSeq" id="WP_025250749.1">
    <property type="nucleotide sequence ID" value="NZ_CP006934.1"/>
</dbReference>
<evidence type="ECO:0000256" key="1">
    <source>
        <dbReference type="ARBA" id="ARBA00005417"/>
    </source>
</evidence>
<evidence type="ECO:0000256" key="4">
    <source>
        <dbReference type="ARBA" id="ARBA00022840"/>
    </source>
</evidence>
<dbReference type="GO" id="GO:0005524">
    <property type="term" value="F:ATP binding"/>
    <property type="evidence" value="ECO:0007669"/>
    <property type="project" value="UniProtKB-KW"/>
</dbReference>
<dbReference type="SMART" id="SM00382">
    <property type="entry name" value="AAA"/>
    <property type="match status" value="1"/>
</dbReference>
<dbReference type="EMBL" id="CP006934">
    <property type="protein sequence ID" value="AHI53614.1"/>
    <property type="molecule type" value="Genomic_DNA"/>
</dbReference>
<dbReference type="GO" id="GO:0016887">
    <property type="term" value="F:ATP hydrolysis activity"/>
    <property type="evidence" value="ECO:0007669"/>
    <property type="project" value="InterPro"/>
</dbReference>
<keyword evidence="7" id="KW-1185">Reference proteome</keyword>
<keyword evidence="2" id="KW-0813">Transport</keyword>
<gene>
    <name evidence="6" type="ORF">SSABA_v1c02020</name>
</gene>
<dbReference type="AlphaFoldDB" id="W6AIS9"/>
<comment type="similarity">
    <text evidence="1">Belongs to the ABC transporter superfamily.</text>
</comment>
<dbReference type="PROSITE" id="PS50893">
    <property type="entry name" value="ABC_TRANSPORTER_2"/>
    <property type="match status" value="1"/>
</dbReference>
<proteinExistence type="inferred from homology"/>
<dbReference type="Gene3D" id="3.40.50.300">
    <property type="entry name" value="P-loop containing nucleotide triphosphate hydrolases"/>
    <property type="match status" value="1"/>
</dbReference>
<dbReference type="CDD" id="cd03230">
    <property type="entry name" value="ABC_DR_subfamily_A"/>
    <property type="match status" value="1"/>
</dbReference>
<keyword evidence="4 6" id="KW-0067">ATP-binding</keyword>
<dbReference type="Pfam" id="PF00005">
    <property type="entry name" value="ABC_tran"/>
    <property type="match status" value="1"/>
</dbReference>
<accession>W6AIS9</accession>
<sequence length="255" mass="29011">MQEVILKVNNLKKAYGKKTVLNDVSLEIIKGDRIAIIGPNGCGKTTFCETIAGILNYQSGQIVKTDSLIIGMQLQGNIAPKNIKVWDFIKYYLDVYNIDWSNEVLEKEFQKFAITDVIDKDVSKLSGGQQQKVNIFLSILNNPDLLILDELATGLDIEIVDTIYENLDRFLLDKEKTLLLISHNMEEIQNFSDKILFMNGGEITSINNTVDVIKEYGSVKDFVKEKFKEYSIENYENNNIGGLQNAKWAKDRKNK</sequence>
<dbReference type="InterPro" id="IPR003593">
    <property type="entry name" value="AAA+_ATPase"/>
</dbReference>
<protein>
    <submittedName>
        <fullName evidence="6">ABC transporter ATP-binding protein</fullName>
    </submittedName>
</protein>
<evidence type="ECO:0000256" key="3">
    <source>
        <dbReference type="ARBA" id="ARBA00022741"/>
    </source>
</evidence>
<dbReference type="OrthoDB" id="388394at2"/>
<keyword evidence="3" id="KW-0547">Nucleotide-binding</keyword>
<dbReference type="STRING" id="1276257.SSABA_v1c02020"/>
<feature type="domain" description="ABC transporter" evidence="5">
    <location>
        <begin position="6"/>
        <end position="225"/>
    </location>
</feature>
<dbReference type="PANTHER" id="PTHR42711">
    <property type="entry name" value="ABC TRANSPORTER ATP-BINDING PROTEIN"/>
    <property type="match status" value="1"/>
</dbReference>